<evidence type="ECO:0000313" key="6">
    <source>
        <dbReference type="Proteomes" id="UP000684084"/>
    </source>
</evidence>
<sequence length="584" mass="65861">MLKFEILTSLILVLYLSPLVCGAPVRNNSYWVFWYYSNNGDRNCGNYCYLVFSLVGAILLCICGCGCLRCYFIKKHYKAERLESNINTQQILDQWEHDLQMSEQQQLQNQQQLQYPPLTHTHDNRYIPLNIPDDNIPPPSYNNNNTYNPELHKHALRQESNWSAYKAGKQFTRDNPPKEILPPQEHLNYIRELGGVESWKFIPESSILQLNIASVTDDHIISFHAKLDAMMQTNYPLLDMEYSKLPSNNIPSNDNNSQKSNNLSVDINSYNDNQKGNKNLSLNTTPYSDNQKSNNNLSVVTTGLNMNHNNESNVASASSQPLPPSYTQQSFALQPPTDSWFFYYEVTILSNPNYDKTTIAIGLATKPYPAFRLTGCNLNSVGYHSDEGKKFHNDGLTGTKYAEKWGEIGDVIGCGYYPNTGQVFFTKNGKNLGIAYTGLLHVWFPTIGSDGVCSLKVNFGQDEFKYRRANGMSVAGIIPQNIVNQGIEEEIGYHSDEGKKFHNDGLTGTKYAEKWGEIGIAYTGLLHVWFPTIGSDGVCSLKVNFGQDEFKYRRANGMSVAGIIPQNIVNQGIEEESIEEGEIQ</sequence>
<evidence type="ECO:0000313" key="5">
    <source>
        <dbReference type="EMBL" id="CAB5396008.1"/>
    </source>
</evidence>
<protein>
    <recommendedName>
        <fullName evidence="4">B30.2/SPRY domain-containing protein</fullName>
    </recommendedName>
</protein>
<keyword evidence="2" id="KW-1133">Transmembrane helix</keyword>
<dbReference type="SMART" id="SM00449">
    <property type="entry name" value="SPRY"/>
    <property type="match status" value="1"/>
</dbReference>
<reference evidence="5" key="1">
    <citation type="submission" date="2020-05" db="EMBL/GenBank/DDBJ databases">
        <authorList>
            <person name="Rincon C."/>
            <person name="Sanders R I."/>
            <person name="Robbins C."/>
            <person name="Chaturvedi A."/>
        </authorList>
    </citation>
    <scope>NUCLEOTIDE SEQUENCE</scope>
    <source>
        <strain evidence="5">CHB12</strain>
    </source>
</reference>
<dbReference type="PROSITE" id="PS50188">
    <property type="entry name" value="B302_SPRY"/>
    <property type="match status" value="1"/>
</dbReference>
<feature type="transmembrane region" description="Helical" evidence="2">
    <location>
        <begin position="46"/>
        <end position="72"/>
    </location>
</feature>
<dbReference type="InterPro" id="IPR050618">
    <property type="entry name" value="Ubq-SigPath_Reg"/>
</dbReference>
<evidence type="ECO:0000259" key="4">
    <source>
        <dbReference type="PROSITE" id="PS50188"/>
    </source>
</evidence>
<feature type="signal peptide" evidence="3">
    <location>
        <begin position="1"/>
        <end position="22"/>
    </location>
</feature>
<dbReference type="OrthoDB" id="258495at2759"/>
<dbReference type="PANTHER" id="PTHR12864">
    <property type="entry name" value="RAN BINDING PROTEIN 9-RELATED"/>
    <property type="match status" value="1"/>
</dbReference>
<comment type="caution">
    <text evidence="5">The sequence shown here is derived from an EMBL/GenBank/DDBJ whole genome shotgun (WGS) entry which is preliminary data.</text>
</comment>
<dbReference type="Pfam" id="PF00622">
    <property type="entry name" value="SPRY"/>
    <property type="match status" value="1"/>
</dbReference>
<dbReference type="EMBL" id="CAGKOT010000107">
    <property type="protein sequence ID" value="CAB5396008.1"/>
    <property type="molecule type" value="Genomic_DNA"/>
</dbReference>
<feature type="compositionally biased region" description="Polar residues" evidence="1">
    <location>
        <begin position="258"/>
        <end position="329"/>
    </location>
</feature>
<dbReference type="InterPro" id="IPR001870">
    <property type="entry name" value="B30.2/SPRY"/>
</dbReference>
<keyword evidence="2" id="KW-0472">Membrane</keyword>
<proteinExistence type="predicted"/>
<feature type="compositionally biased region" description="Low complexity" evidence="1">
    <location>
        <begin position="246"/>
        <end position="257"/>
    </location>
</feature>
<gene>
    <name evidence="5" type="ORF">CHRIB12_LOCUS24122</name>
</gene>
<dbReference type="VEuPathDB" id="FungiDB:RhiirFUN_020516"/>
<feature type="chain" id="PRO_5037253954" description="B30.2/SPRY domain-containing protein" evidence="3">
    <location>
        <begin position="23"/>
        <end position="584"/>
    </location>
</feature>
<evidence type="ECO:0000256" key="3">
    <source>
        <dbReference type="SAM" id="SignalP"/>
    </source>
</evidence>
<evidence type="ECO:0000256" key="2">
    <source>
        <dbReference type="SAM" id="Phobius"/>
    </source>
</evidence>
<feature type="domain" description="B30.2/SPRY" evidence="4">
    <location>
        <begin position="265"/>
        <end position="464"/>
    </location>
</feature>
<evidence type="ECO:0000256" key="1">
    <source>
        <dbReference type="SAM" id="MobiDB-lite"/>
    </source>
</evidence>
<organism evidence="5 6">
    <name type="scientific">Rhizophagus irregularis</name>
    <dbReference type="NCBI Taxonomy" id="588596"/>
    <lineage>
        <taxon>Eukaryota</taxon>
        <taxon>Fungi</taxon>
        <taxon>Fungi incertae sedis</taxon>
        <taxon>Mucoromycota</taxon>
        <taxon>Glomeromycotina</taxon>
        <taxon>Glomeromycetes</taxon>
        <taxon>Glomerales</taxon>
        <taxon>Glomeraceae</taxon>
        <taxon>Rhizophagus</taxon>
    </lineage>
</organism>
<feature type="region of interest" description="Disordered" evidence="1">
    <location>
        <begin position="246"/>
        <end position="329"/>
    </location>
</feature>
<accession>A0A915ZYK4</accession>
<keyword evidence="2" id="KW-0812">Transmembrane</keyword>
<dbReference type="Proteomes" id="UP000684084">
    <property type="component" value="Unassembled WGS sequence"/>
</dbReference>
<dbReference type="InterPro" id="IPR003877">
    <property type="entry name" value="SPRY_dom"/>
</dbReference>
<dbReference type="AlphaFoldDB" id="A0A915ZYK4"/>
<keyword evidence="3" id="KW-0732">Signal</keyword>
<name>A0A915ZYK4_9GLOM</name>